<organism evidence="1">
    <name type="scientific">Podoviridae sp. ct6HI6</name>
    <dbReference type="NCBI Taxonomy" id="2827616"/>
    <lineage>
        <taxon>Viruses</taxon>
        <taxon>Duplodnaviria</taxon>
        <taxon>Heunggongvirae</taxon>
        <taxon>Uroviricota</taxon>
        <taxon>Caudoviricetes</taxon>
    </lineage>
</organism>
<reference evidence="1" key="1">
    <citation type="journal article" date="2021" name="Proc. Natl. Acad. Sci. U.S.A.">
        <title>A Catalog of Tens of Thousands of Viruses from Human Metagenomes Reveals Hidden Associations with Chronic Diseases.</title>
        <authorList>
            <person name="Tisza M.J."/>
            <person name="Buck C.B."/>
        </authorList>
    </citation>
    <scope>NUCLEOTIDE SEQUENCE</scope>
    <source>
        <strain evidence="1">Ct6HI6</strain>
    </source>
</reference>
<name>A0A8S5LM55_9CAUD</name>
<accession>A0A8S5LM55</accession>
<evidence type="ECO:0000313" key="1">
    <source>
        <dbReference type="EMBL" id="DAD70927.1"/>
    </source>
</evidence>
<protein>
    <submittedName>
        <fullName evidence="1">Tail protein</fullName>
    </submittedName>
</protein>
<dbReference type="EMBL" id="BK015872">
    <property type="protein sequence ID" value="DAD70927.1"/>
    <property type="molecule type" value="Genomic_DNA"/>
</dbReference>
<sequence>MKDELYINGKDAYTTWGVSMDDTALSELMTPVSNKTFIEFESRLEHGKRVVIANPKMDARNLTLQINLTASDEKQFFERYSSFCEELATGSLEIETKYQPDVVYKTIYQSCSQFSQFMRGIGKFVLKLYEPNPNDRTATV</sequence>
<proteinExistence type="predicted"/>